<dbReference type="PIRSF" id="PIRSF006431">
    <property type="entry name" value="Pept_S33"/>
    <property type="match status" value="1"/>
</dbReference>
<feature type="active site" description="Proton donor" evidence="9">
    <location>
        <position position="295"/>
    </location>
</feature>
<dbReference type="GO" id="GO:0004177">
    <property type="term" value="F:aminopeptidase activity"/>
    <property type="evidence" value="ECO:0007669"/>
    <property type="project" value="UniProtKB-UniRule"/>
</dbReference>
<evidence type="ECO:0000256" key="8">
    <source>
        <dbReference type="PIRNR" id="PIRNR006431"/>
    </source>
</evidence>
<protein>
    <recommendedName>
        <fullName evidence="8 10">Proline iminopeptidase</fullName>
        <shortName evidence="8">PIP</shortName>
        <ecNumber evidence="8 10">3.4.11.5</ecNumber>
    </recommendedName>
    <alternativeName>
        <fullName evidence="8">Prolyl aminopeptidase</fullName>
    </alternativeName>
</protein>
<dbReference type="InterPro" id="IPR000073">
    <property type="entry name" value="AB_hydrolase_1"/>
</dbReference>
<feature type="domain" description="AB hydrolase-1" evidence="11">
    <location>
        <begin position="35"/>
        <end position="296"/>
    </location>
</feature>
<evidence type="ECO:0000256" key="10">
    <source>
        <dbReference type="RuleBase" id="RU003421"/>
    </source>
</evidence>
<dbReference type="Pfam" id="PF00561">
    <property type="entry name" value="Abhydrolase_1"/>
    <property type="match status" value="1"/>
</dbReference>
<name>A0A544VYM5_9MYCO</name>
<dbReference type="EC" id="3.4.11.5" evidence="8 10"/>
<keyword evidence="13" id="KW-1185">Reference proteome</keyword>
<comment type="catalytic activity">
    <reaction evidence="1 8 10">
        <text>Release of N-terminal proline from a peptide.</text>
        <dbReference type="EC" id="3.4.11.5"/>
    </reaction>
</comment>
<accession>A0A544VYM5</accession>
<dbReference type="AlphaFoldDB" id="A0A544VYM5"/>
<keyword evidence="6 8" id="KW-0645">Protease</keyword>
<sequence>MYPEIEPYASGLLDVGDGNQIHWETSGNPDGTPALLVHGGPGSGCVPGMRRPFNPELYRIIAFDQRGCGRSTPHAGDAAVDLAGNTTHHLIADMERLREHLGVDRWLLAGWSWGTTLALAYAEQHPDRVTALGLTAVTTTGPAEVEWITRDVGRLFPEAWSRFRDQLPEKDRDGSLVDGYARLLADPDPRVREKAARHWCDWEASHVDVDGTRRPPERYGDPVYRMCFARLVTHYWRHAAWLPDGELLRNVGRIAHLPAVLIHGRLDLSSPPDIAWQLAQSWPAARLHLVPGVGHSSGGVMADHLVDFLDDVSRRV</sequence>
<proteinExistence type="inferred from homology"/>
<keyword evidence="4 8" id="KW-0031">Aminopeptidase</keyword>
<dbReference type="InterPro" id="IPR005944">
    <property type="entry name" value="Pro_iminopeptidase"/>
</dbReference>
<dbReference type="Gene3D" id="3.40.50.1820">
    <property type="entry name" value="alpha/beta hydrolase"/>
    <property type="match status" value="1"/>
</dbReference>
<dbReference type="InterPro" id="IPR029058">
    <property type="entry name" value="AB_hydrolase_fold"/>
</dbReference>
<evidence type="ECO:0000256" key="1">
    <source>
        <dbReference type="ARBA" id="ARBA00001585"/>
    </source>
</evidence>
<evidence type="ECO:0000313" key="12">
    <source>
        <dbReference type="EMBL" id="TQR85087.1"/>
    </source>
</evidence>
<evidence type="ECO:0000256" key="3">
    <source>
        <dbReference type="ARBA" id="ARBA00010088"/>
    </source>
</evidence>
<feature type="active site" evidence="9">
    <location>
        <position position="267"/>
    </location>
</feature>
<evidence type="ECO:0000259" key="11">
    <source>
        <dbReference type="Pfam" id="PF00561"/>
    </source>
</evidence>
<gene>
    <name evidence="12" type="primary">pip</name>
    <name evidence="12" type="ORF">D8S82_18615</name>
</gene>
<dbReference type="PANTHER" id="PTHR43722">
    <property type="entry name" value="PROLINE IMINOPEPTIDASE"/>
    <property type="match status" value="1"/>
</dbReference>
<dbReference type="GO" id="GO:0005737">
    <property type="term" value="C:cytoplasm"/>
    <property type="evidence" value="ECO:0007669"/>
    <property type="project" value="UniProtKB-SubCell"/>
</dbReference>
<evidence type="ECO:0000256" key="6">
    <source>
        <dbReference type="ARBA" id="ARBA00022670"/>
    </source>
</evidence>
<keyword evidence="7 8" id="KW-0378">Hydrolase</keyword>
<reference evidence="12 13" key="1">
    <citation type="submission" date="2018-10" db="EMBL/GenBank/DDBJ databases">
        <title>Draft genome of Mycobacterium hodleri strain B.</title>
        <authorList>
            <person name="Amande T.J."/>
            <person name="Mcgenity T.J."/>
        </authorList>
    </citation>
    <scope>NUCLEOTIDE SEQUENCE [LARGE SCALE GENOMIC DNA]</scope>
    <source>
        <strain evidence="12 13">B</strain>
    </source>
</reference>
<dbReference type="GO" id="GO:0006508">
    <property type="term" value="P:proteolysis"/>
    <property type="evidence" value="ECO:0007669"/>
    <property type="project" value="UniProtKB-KW"/>
</dbReference>
<feature type="active site" description="Nucleophile" evidence="9">
    <location>
        <position position="112"/>
    </location>
</feature>
<dbReference type="PRINTS" id="PR00793">
    <property type="entry name" value="PROAMNOPTASE"/>
</dbReference>
<dbReference type="PRINTS" id="PR00111">
    <property type="entry name" value="ABHYDROLASE"/>
</dbReference>
<dbReference type="Proteomes" id="UP000315759">
    <property type="component" value="Unassembled WGS sequence"/>
</dbReference>
<evidence type="ECO:0000313" key="13">
    <source>
        <dbReference type="Proteomes" id="UP000315759"/>
    </source>
</evidence>
<keyword evidence="5 8" id="KW-0963">Cytoplasm</keyword>
<evidence type="ECO:0000256" key="2">
    <source>
        <dbReference type="ARBA" id="ARBA00004496"/>
    </source>
</evidence>
<dbReference type="PANTHER" id="PTHR43722:SF1">
    <property type="entry name" value="PROLINE IMINOPEPTIDASE"/>
    <property type="match status" value="1"/>
</dbReference>
<evidence type="ECO:0000256" key="5">
    <source>
        <dbReference type="ARBA" id="ARBA00022490"/>
    </source>
</evidence>
<comment type="similarity">
    <text evidence="3 8 10">Belongs to the peptidase S33 family.</text>
</comment>
<dbReference type="InterPro" id="IPR002410">
    <property type="entry name" value="Peptidase_S33"/>
</dbReference>
<evidence type="ECO:0000256" key="9">
    <source>
        <dbReference type="PIRSR" id="PIRSR006431-1"/>
    </source>
</evidence>
<organism evidence="12 13">
    <name type="scientific">Mycolicibacterium hodleri</name>
    <dbReference type="NCBI Taxonomy" id="49897"/>
    <lineage>
        <taxon>Bacteria</taxon>
        <taxon>Bacillati</taxon>
        <taxon>Actinomycetota</taxon>
        <taxon>Actinomycetes</taxon>
        <taxon>Mycobacteriales</taxon>
        <taxon>Mycobacteriaceae</taxon>
        <taxon>Mycolicibacterium</taxon>
    </lineage>
</organism>
<comment type="subcellular location">
    <subcellularLocation>
        <location evidence="2 8">Cytoplasm</location>
    </subcellularLocation>
</comment>
<dbReference type="SUPFAM" id="SSF53474">
    <property type="entry name" value="alpha/beta-Hydrolases"/>
    <property type="match status" value="1"/>
</dbReference>
<evidence type="ECO:0000256" key="7">
    <source>
        <dbReference type="ARBA" id="ARBA00022801"/>
    </source>
</evidence>
<evidence type="ECO:0000256" key="4">
    <source>
        <dbReference type="ARBA" id="ARBA00022438"/>
    </source>
</evidence>
<comment type="caution">
    <text evidence="12">The sequence shown here is derived from an EMBL/GenBank/DDBJ whole genome shotgun (WGS) entry which is preliminary data.</text>
</comment>
<dbReference type="EMBL" id="VIFX01000024">
    <property type="protein sequence ID" value="TQR85087.1"/>
    <property type="molecule type" value="Genomic_DNA"/>
</dbReference>
<dbReference type="NCBIfam" id="TIGR01249">
    <property type="entry name" value="pro_imino_pep_1"/>
    <property type="match status" value="1"/>
</dbReference>